<evidence type="ECO:0000313" key="16">
    <source>
        <dbReference type="Proteomes" id="UP001139646"/>
    </source>
</evidence>
<keyword evidence="16" id="KW-1185">Reference proteome</keyword>
<evidence type="ECO:0000256" key="4">
    <source>
        <dbReference type="ARBA" id="ARBA00011271"/>
    </source>
</evidence>
<dbReference type="Proteomes" id="UP001139646">
    <property type="component" value="Unassembled WGS sequence"/>
</dbReference>
<dbReference type="InterPro" id="IPR015931">
    <property type="entry name" value="Acnase/IPM_dHydase_lsu_aba_1/3"/>
</dbReference>
<comment type="function">
    <text evidence="2 13">Catalyzes the isomerization between 2-isopropylmalate and 3-isopropylmalate, via the formation of 2-isopropylmaleate.</text>
</comment>
<evidence type="ECO:0000256" key="13">
    <source>
        <dbReference type="HAMAP-Rule" id="MF_01026"/>
    </source>
</evidence>
<keyword evidence="7 13" id="KW-0028">Amino-acid biosynthesis</keyword>
<dbReference type="InterPro" id="IPR050067">
    <property type="entry name" value="IPM_dehydratase_rel_enz"/>
</dbReference>
<gene>
    <name evidence="13 15" type="primary">leuC</name>
    <name evidence="15" type="ORF">L3081_06975</name>
</gene>
<evidence type="ECO:0000256" key="2">
    <source>
        <dbReference type="ARBA" id="ARBA00002695"/>
    </source>
</evidence>
<feature type="binding site" evidence="13">
    <location>
        <position position="347"/>
    </location>
    <ligand>
        <name>[4Fe-4S] cluster</name>
        <dbReference type="ChEBI" id="CHEBI:49883"/>
    </ligand>
</feature>
<dbReference type="Pfam" id="PF00330">
    <property type="entry name" value="Aconitase"/>
    <property type="match status" value="1"/>
</dbReference>
<dbReference type="InterPro" id="IPR033941">
    <property type="entry name" value="IPMI_cat"/>
</dbReference>
<organism evidence="15 16">
    <name type="scientific">Colwellia maritima</name>
    <dbReference type="NCBI Taxonomy" id="2912588"/>
    <lineage>
        <taxon>Bacteria</taxon>
        <taxon>Pseudomonadati</taxon>
        <taxon>Pseudomonadota</taxon>
        <taxon>Gammaproteobacteria</taxon>
        <taxon>Alteromonadales</taxon>
        <taxon>Colwelliaceae</taxon>
        <taxon>Colwellia</taxon>
    </lineage>
</organism>
<feature type="domain" description="Aconitase/3-isopropylmalate dehydratase large subunit alpha/beta/alpha" evidence="14">
    <location>
        <begin position="7"/>
        <end position="462"/>
    </location>
</feature>
<keyword evidence="12 13" id="KW-0100">Branched-chain amino acid biosynthesis</keyword>
<keyword evidence="10 13" id="KW-0411">Iron-sulfur</keyword>
<comment type="pathway">
    <text evidence="3 13">Amino-acid biosynthesis; L-leucine biosynthesis; L-leucine from 3-methyl-2-oxobutanoate: step 2/4.</text>
</comment>
<dbReference type="NCBIfam" id="NF009116">
    <property type="entry name" value="PRK12466.1"/>
    <property type="match status" value="1"/>
</dbReference>
<dbReference type="EMBL" id="JAKKSL010000001">
    <property type="protein sequence ID" value="MCI2283181.1"/>
    <property type="molecule type" value="Genomic_DNA"/>
</dbReference>
<evidence type="ECO:0000256" key="7">
    <source>
        <dbReference type="ARBA" id="ARBA00022605"/>
    </source>
</evidence>
<evidence type="ECO:0000256" key="9">
    <source>
        <dbReference type="ARBA" id="ARBA00023004"/>
    </source>
</evidence>
<dbReference type="PANTHER" id="PTHR43822">
    <property type="entry name" value="HOMOACONITASE, MITOCHONDRIAL-RELATED"/>
    <property type="match status" value="1"/>
</dbReference>
<dbReference type="HAMAP" id="MF_01026">
    <property type="entry name" value="LeuC_type1"/>
    <property type="match status" value="1"/>
</dbReference>
<comment type="caution">
    <text evidence="15">The sequence shown here is derived from an EMBL/GenBank/DDBJ whole genome shotgun (WGS) entry which is preliminary data.</text>
</comment>
<dbReference type="InterPro" id="IPR036008">
    <property type="entry name" value="Aconitase_4Fe-4S_dom"/>
</dbReference>
<comment type="subunit">
    <text evidence="4 13">Heterodimer of LeuC and LeuD.</text>
</comment>
<keyword evidence="6 13" id="KW-0004">4Fe-4S</keyword>
<evidence type="ECO:0000256" key="12">
    <source>
        <dbReference type="ARBA" id="ARBA00023304"/>
    </source>
</evidence>
<evidence type="ECO:0000256" key="6">
    <source>
        <dbReference type="ARBA" id="ARBA00022485"/>
    </source>
</evidence>
<dbReference type="EC" id="4.2.1.33" evidence="13"/>
<comment type="similarity">
    <text evidence="13">Belongs to the aconitase/IPM isomerase family. LeuC type 1 subfamily.</text>
</comment>
<evidence type="ECO:0000256" key="3">
    <source>
        <dbReference type="ARBA" id="ARBA00004729"/>
    </source>
</evidence>
<dbReference type="NCBIfam" id="TIGR00170">
    <property type="entry name" value="leuC"/>
    <property type="match status" value="1"/>
</dbReference>
<dbReference type="PRINTS" id="PR00415">
    <property type="entry name" value="ACONITASE"/>
</dbReference>
<reference evidence="15" key="1">
    <citation type="submission" date="2022-01" db="EMBL/GenBank/DDBJ databases">
        <title>Colwellia maritima, isolated from seawater.</title>
        <authorList>
            <person name="Kristyanto S."/>
            <person name="Jung J."/>
            <person name="Jeon C.O."/>
        </authorList>
    </citation>
    <scope>NUCLEOTIDE SEQUENCE</scope>
    <source>
        <strain evidence="15">MSW7</strain>
    </source>
</reference>
<dbReference type="GO" id="GO:0003861">
    <property type="term" value="F:3-isopropylmalate dehydratase activity"/>
    <property type="evidence" value="ECO:0007669"/>
    <property type="project" value="UniProtKB-EC"/>
</dbReference>
<comment type="cofactor">
    <cofactor evidence="13">
        <name>[4Fe-4S] cluster</name>
        <dbReference type="ChEBI" id="CHEBI:49883"/>
    </cofactor>
    <text evidence="13">Binds 1 [4Fe-4S] cluster per subunit.</text>
</comment>
<dbReference type="PROSITE" id="PS00450">
    <property type="entry name" value="ACONITASE_1"/>
    <property type="match status" value="1"/>
</dbReference>
<dbReference type="PROSITE" id="PS01244">
    <property type="entry name" value="ACONITASE_2"/>
    <property type="match status" value="1"/>
</dbReference>
<keyword evidence="11 13" id="KW-0456">Lyase</keyword>
<proteinExistence type="inferred from homology"/>
<sequence>MPKTMYEKLWQTHLVEEKAGETPLLYVDRHLIHEVTSPQAFANLRFYNRPVRHPERTIATMDHNISTRSIEIDAGGEGAANQLRALEKNCKEFGIELFGMGHKNQGIAHVMGPELGLTLPGTIIVCGDSHTATHGAFGALAFGIGTSEVEHVFATQTLRQTKAKTMKIEVKGHVGKGISAKDIILAIIGKTGSAGATGYVVEYCGEAIEALSMEERMTVCNMSIEFGAKVGLIAPDQTTFDYVEGKEYAPKGEVFQQAVADWKKLRTDEGAIFDSVVTLEAKDIKAQVTWGTNPGQVISVDGTVPSPDDIDDAVEKESCANALKYMDLTVGTKITDIHVNKVFIGSCTNSRIEDLRAAANVVKDYTAKGQRVQSSVDAIIVPGSYRVKTQAESEGLDKIFSDAGFEWRLPGCSMCLGMNDDVLEEGDRCASTSNRNFEGRQGRGSRTHLVSPEMAAAAAIAGHFVDLNA</sequence>
<dbReference type="NCBIfam" id="NF004016">
    <property type="entry name" value="PRK05478.1"/>
    <property type="match status" value="1"/>
</dbReference>
<evidence type="ECO:0000256" key="8">
    <source>
        <dbReference type="ARBA" id="ARBA00022723"/>
    </source>
</evidence>
<feature type="binding site" evidence="13">
    <location>
        <position position="415"/>
    </location>
    <ligand>
        <name>[4Fe-4S] cluster</name>
        <dbReference type="ChEBI" id="CHEBI:49883"/>
    </ligand>
</feature>
<evidence type="ECO:0000313" key="15">
    <source>
        <dbReference type="EMBL" id="MCI2283181.1"/>
    </source>
</evidence>
<keyword evidence="5 13" id="KW-0432">Leucine biosynthesis</keyword>
<keyword evidence="8 13" id="KW-0479">Metal-binding</keyword>
<keyword evidence="9 13" id="KW-0408">Iron</keyword>
<dbReference type="InterPro" id="IPR018136">
    <property type="entry name" value="Aconitase_4Fe-4S_BS"/>
</dbReference>
<name>A0ABS9X152_9GAMM</name>
<dbReference type="InterPro" id="IPR004430">
    <property type="entry name" value="3-IsopropMal_deHydase_lsu"/>
</dbReference>
<feature type="binding site" evidence="13">
    <location>
        <position position="412"/>
    </location>
    <ligand>
        <name>[4Fe-4S] cluster</name>
        <dbReference type="ChEBI" id="CHEBI:49883"/>
    </ligand>
</feature>
<dbReference type="SUPFAM" id="SSF53732">
    <property type="entry name" value="Aconitase iron-sulfur domain"/>
    <property type="match status" value="1"/>
</dbReference>
<dbReference type="PANTHER" id="PTHR43822:SF9">
    <property type="entry name" value="3-ISOPROPYLMALATE DEHYDRATASE"/>
    <property type="match status" value="1"/>
</dbReference>
<protein>
    <recommendedName>
        <fullName evidence="13">3-isopropylmalate dehydratase large subunit</fullName>
        <ecNumber evidence="13">4.2.1.33</ecNumber>
    </recommendedName>
    <alternativeName>
        <fullName evidence="13">Alpha-IPM isomerase</fullName>
        <shortName evidence="13">IPMI</shortName>
    </alternativeName>
    <alternativeName>
        <fullName evidence="13">Isopropylmalate isomerase</fullName>
    </alternativeName>
</protein>
<comment type="catalytic activity">
    <reaction evidence="1 13">
        <text>(2R,3S)-3-isopropylmalate = (2S)-2-isopropylmalate</text>
        <dbReference type="Rhea" id="RHEA:32287"/>
        <dbReference type="ChEBI" id="CHEBI:1178"/>
        <dbReference type="ChEBI" id="CHEBI:35121"/>
        <dbReference type="EC" id="4.2.1.33"/>
    </reaction>
</comment>
<dbReference type="Gene3D" id="3.30.499.10">
    <property type="entry name" value="Aconitase, domain 3"/>
    <property type="match status" value="2"/>
</dbReference>
<dbReference type="CDD" id="cd01583">
    <property type="entry name" value="IPMI"/>
    <property type="match status" value="1"/>
</dbReference>
<evidence type="ECO:0000256" key="1">
    <source>
        <dbReference type="ARBA" id="ARBA00000491"/>
    </source>
</evidence>
<dbReference type="RefSeq" id="WP_242285622.1">
    <property type="nucleotide sequence ID" value="NZ_JAKKSL010000001.1"/>
</dbReference>
<evidence type="ECO:0000256" key="11">
    <source>
        <dbReference type="ARBA" id="ARBA00023239"/>
    </source>
</evidence>
<evidence type="ECO:0000256" key="5">
    <source>
        <dbReference type="ARBA" id="ARBA00022430"/>
    </source>
</evidence>
<evidence type="ECO:0000256" key="10">
    <source>
        <dbReference type="ARBA" id="ARBA00023014"/>
    </source>
</evidence>
<dbReference type="InterPro" id="IPR001030">
    <property type="entry name" value="Acoase/IPM_deHydtase_lsu_aba"/>
</dbReference>
<evidence type="ECO:0000259" key="14">
    <source>
        <dbReference type="Pfam" id="PF00330"/>
    </source>
</evidence>
<accession>A0ABS9X152</accession>